<sequence length="225" mass="24857">MRAMQASFKEEELLVPNEFVHGGVENDRTKLSAEDDIRKKAVATLDLCEGEARKEPDEHKGDIKDTLADGAEGSCKCSVQDRRKNEGEESSEVRKHSEGEESMVMLGFCERQQRDTPVQRLMDFAGPCGSEHFAMMRTFILRQGVNGNRTTLLEQGKRDPDSCGNCPSPPAVSQYFQQGGAFRACPCSTSLRTDIVGVPIRALETVNLRFASCRGLGPLNLMITL</sequence>
<reference evidence="4" key="1">
    <citation type="submission" date="2016-06" db="UniProtKB">
        <authorList>
            <consortium name="WormBaseParasite"/>
        </authorList>
    </citation>
    <scope>IDENTIFICATION</scope>
</reference>
<feature type="region of interest" description="Disordered" evidence="1">
    <location>
        <begin position="78"/>
        <end position="99"/>
    </location>
</feature>
<evidence type="ECO:0000313" key="4">
    <source>
        <dbReference type="WBParaSite" id="TCNE_0000089201-mRNA-1"/>
    </source>
</evidence>
<dbReference type="WBParaSite" id="TCNE_0000089201-mRNA-1">
    <property type="protein sequence ID" value="TCNE_0000089201-mRNA-1"/>
    <property type="gene ID" value="TCNE_0000089201"/>
</dbReference>
<proteinExistence type="predicted"/>
<gene>
    <name evidence="2" type="ORF">TCNE_LOCUS893</name>
</gene>
<protein>
    <submittedName>
        <fullName evidence="2 4">Uncharacterized protein</fullName>
    </submittedName>
</protein>
<evidence type="ECO:0000313" key="2">
    <source>
        <dbReference type="EMBL" id="VDM25043.1"/>
    </source>
</evidence>
<evidence type="ECO:0000313" key="3">
    <source>
        <dbReference type="Proteomes" id="UP000050794"/>
    </source>
</evidence>
<accession>A0A183TXC3</accession>
<dbReference type="EMBL" id="UYWY01000530">
    <property type="protein sequence ID" value="VDM25043.1"/>
    <property type="molecule type" value="Genomic_DNA"/>
</dbReference>
<organism evidence="3 4">
    <name type="scientific">Toxocara canis</name>
    <name type="common">Canine roundworm</name>
    <dbReference type="NCBI Taxonomy" id="6265"/>
    <lineage>
        <taxon>Eukaryota</taxon>
        <taxon>Metazoa</taxon>
        <taxon>Ecdysozoa</taxon>
        <taxon>Nematoda</taxon>
        <taxon>Chromadorea</taxon>
        <taxon>Rhabditida</taxon>
        <taxon>Spirurina</taxon>
        <taxon>Ascaridomorpha</taxon>
        <taxon>Ascaridoidea</taxon>
        <taxon>Toxocaridae</taxon>
        <taxon>Toxocara</taxon>
    </lineage>
</organism>
<name>A0A183TXC3_TOXCA</name>
<dbReference type="Proteomes" id="UP000050794">
    <property type="component" value="Unassembled WGS sequence"/>
</dbReference>
<keyword evidence="3" id="KW-1185">Reference proteome</keyword>
<feature type="compositionally biased region" description="Basic and acidic residues" evidence="1">
    <location>
        <begin position="79"/>
        <end position="99"/>
    </location>
</feature>
<dbReference type="AlphaFoldDB" id="A0A183TXC3"/>
<reference evidence="2 3" key="2">
    <citation type="submission" date="2018-11" db="EMBL/GenBank/DDBJ databases">
        <authorList>
            <consortium name="Pathogen Informatics"/>
        </authorList>
    </citation>
    <scope>NUCLEOTIDE SEQUENCE [LARGE SCALE GENOMIC DNA]</scope>
</reference>
<evidence type="ECO:0000256" key="1">
    <source>
        <dbReference type="SAM" id="MobiDB-lite"/>
    </source>
</evidence>